<gene>
    <name evidence="2" type="ORF">FISHEDRAFT_61752</name>
</gene>
<dbReference type="PROSITE" id="PS51257">
    <property type="entry name" value="PROKAR_LIPOPROTEIN"/>
    <property type="match status" value="1"/>
</dbReference>
<feature type="chain" id="PRO_5002315933" evidence="1">
    <location>
        <begin position="20"/>
        <end position="127"/>
    </location>
</feature>
<dbReference type="EMBL" id="KN882067">
    <property type="protein sequence ID" value="KIY44724.1"/>
    <property type="molecule type" value="Genomic_DNA"/>
</dbReference>
<dbReference type="AlphaFoldDB" id="A0A0D7A2W8"/>
<reference evidence="2 3" key="1">
    <citation type="journal article" date="2015" name="Fungal Genet. Biol.">
        <title>Evolution of novel wood decay mechanisms in Agaricales revealed by the genome sequences of Fistulina hepatica and Cylindrobasidium torrendii.</title>
        <authorList>
            <person name="Floudas D."/>
            <person name="Held B.W."/>
            <person name="Riley R."/>
            <person name="Nagy L.G."/>
            <person name="Koehler G."/>
            <person name="Ransdell A.S."/>
            <person name="Younus H."/>
            <person name="Chow J."/>
            <person name="Chiniquy J."/>
            <person name="Lipzen A."/>
            <person name="Tritt A."/>
            <person name="Sun H."/>
            <person name="Haridas S."/>
            <person name="LaButti K."/>
            <person name="Ohm R.A."/>
            <person name="Kues U."/>
            <person name="Blanchette R.A."/>
            <person name="Grigoriev I.V."/>
            <person name="Minto R.E."/>
            <person name="Hibbett D.S."/>
        </authorList>
    </citation>
    <scope>NUCLEOTIDE SEQUENCE [LARGE SCALE GENOMIC DNA]</scope>
    <source>
        <strain evidence="2 3">ATCC 64428</strain>
    </source>
</reference>
<evidence type="ECO:0000313" key="3">
    <source>
        <dbReference type="Proteomes" id="UP000054144"/>
    </source>
</evidence>
<sequence length="127" mass="13719">MKFATVLVAAFAMLSCVFAASIYTRETDSFRTRSNSPRSVQRLAARASKGLICTGQQVVPGQPLPANWNVIKEQCPWLYHCVPSTANPNKWTIAATPKTADTVAHGYSLPTAPLPTASDCALHCHCD</sequence>
<organism evidence="2 3">
    <name type="scientific">Fistulina hepatica ATCC 64428</name>
    <dbReference type="NCBI Taxonomy" id="1128425"/>
    <lineage>
        <taxon>Eukaryota</taxon>
        <taxon>Fungi</taxon>
        <taxon>Dikarya</taxon>
        <taxon>Basidiomycota</taxon>
        <taxon>Agaricomycotina</taxon>
        <taxon>Agaricomycetes</taxon>
        <taxon>Agaricomycetidae</taxon>
        <taxon>Agaricales</taxon>
        <taxon>Fistulinaceae</taxon>
        <taxon>Fistulina</taxon>
    </lineage>
</organism>
<evidence type="ECO:0000313" key="2">
    <source>
        <dbReference type="EMBL" id="KIY44724.1"/>
    </source>
</evidence>
<keyword evidence="1" id="KW-0732">Signal</keyword>
<protein>
    <submittedName>
        <fullName evidence="2">Uncharacterized protein</fullName>
    </submittedName>
</protein>
<accession>A0A0D7A2W8</accession>
<proteinExistence type="predicted"/>
<name>A0A0D7A2W8_9AGAR</name>
<dbReference type="Proteomes" id="UP000054144">
    <property type="component" value="Unassembled WGS sequence"/>
</dbReference>
<feature type="signal peptide" evidence="1">
    <location>
        <begin position="1"/>
        <end position="19"/>
    </location>
</feature>
<keyword evidence="3" id="KW-1185">Reference proteome</keyword>
<evidence type="ECO:0000256" key="1">
    <source>
        <dbReference type="SAM" id="SignalP"/>
    </source>
</evidence>